<comment type="caution">
    <text evidence="5">The sequence shown here is derived from an EMBL/GenBank/DDBJ whole genome shotgun (WGS) entry which is preliminary data.</text>
</comment>
<feature type="region of interest" description="Disordered" evidence="4">
    <location>
        <begin position="125"/>
        <end position="153"/>
    </location>
</feature>
<dbReference type="InterPro" id="IPR023620">
    <property type="entry name" value="SmpB"/>
</dbReference>
<dbReference type="STRING" id="497964.CfE428DRAFT_6678"/>
<comment type="subcellular location">
    <subcellularLocation>
        <location evidence="3">Cytoplasm</location>
    </subcellularLocation>
    <text evidence="3">The tmRNA-SmpB complex associates with stalled 70S ribosomes.</text>
</comment>
<dbReference type="InterPro" id="IPR000037">
    <property type="entry name" value="SsrA-bd_prot"/>
</dbReference>
<evidence type="ECO:0000256" key="3">
    <source>
        <dbReference type="HAMAP-Rule" id="MF_00023"/>
    </source>
</evidence>
<dbReference type="PROSITE" id="PS01317">
    <property type="entry name" value="SSRP"/>
    <property type="match status" value="1"/>
</dbReference>
<dbReference type="Gene3D" id="2.40.280.10">
    <property type="match status" value="1"/>
</dbReference>
<evidence type="ECO:0000256" key="4">
    <source>
        <dbReference type="SAM" id="MobiDB-lite"/>
    </source>
</evidence>
<protein>
    <recommendedName>
        <fullName evidence="3">SsrA-binding protein</fullName>
    </recommendedName>
    <alternativeName>
        <fullName evidence="3">Small protein B</fullName>
    </alternativeName>
</protein>
<dbReference type="GO" id="GO:0070930">
    <property type="term" value="P:trans-translation-dependent protein tagging"/>
    <property type="evidence" value="ECO:0007669"/>
    <property type="project" value="TreeGrafter"/>
</dbReference>
<organism evidence="5 6">
    <name type="scientific">Chthoniobacter flavus Ellin428</name>
    <dbReference type="NCBI Taxonomy" id="497964"/>
    <lineage>
        <taxon>Bacteria</taxon>
        <taxon>Pseudomonadati</taxon>
        <taxon>Verrucomicrobiota</taxon>
        <taxon>Spartobacteria</taxon>
        <taxon>Chthoniobacterales</taxon>
        <taxon>Chthoniobacteraceae</taxon>
        <taxon>Chthoniobacter</taxon>
    </lineage>
</organism>
<dbReference type="GO" id="GO:0070929">
    <property type="term" value="P:trans-translation"/>
    <property type="evidence" value="ECO:0007669"/>
    <property type="project" value="UniProtKB-UniRule"/>
</dbReference>
<feature type="compositionally biased region" description="Basic and acidic residues" evidence="4">
    <location>
        <begin position="125"/>
        <end position="147"/>
    </location>
</feature>
<keyword evidence="6" id="KW-1185">Reference proteome</keyword>
<comment type="function">
    <text evidence="3">Required for rescue of stalled ribosomes mediated by trans-translation. Binds to transfer-messenger RNA (tmRNA), required for stable association of tmRNA with ribosomes. tmRNA and SmpB together mimic tRNA shape, replacing the anticodon stem-loop with SmpB. tmRNA is encoded by the ssrA gene; the 2 termini fold to resemble tRNA(Ala) and it encodes a 'tag peptide', a short internal open reading frame. During trans-translation Ala-aminoacylated tmRNA acts like a tRNA, entering the A-site of stalled ribosomes, displacing the stalled mRNA. The ribosome then switches to translate the ORF on the tmRNA; the nascent peptide is terminated with the 'tag peptide' encoded by the tmRNA and targeted for degradation. The ribosome is freed to recommence translation, which seems to be the essential function of trans-translation.</text>
</comment>
<evidence type="ECO:0000313" key="6">
    <source>
        <dbReference type="Proteomes" id="UP000005824"/>
    </source>
</evidence>
<dbReference type="HAMAP" id="MF_00023">
    <property type="entry name" value="SmpB"/>
    <property type="match status" value="1"/>
</dbReference>
<proteinExistence type="inferred from homology"/>
<reference evidence="5 6" key="1">
    <citation type="journal article" date="2011" name="J. Bacteriol.">
        <title>Genome sequence of Chthoniobacter flavus Ellin428, an aerobic heterotrophic soil bacterium.</title>
        <authorList>
            <person name="Kant R."/>
            <person name="van Passel M.W."/>
            <person name="Palva A."/>
            <person name="Lucas S."/>
            <person name="Lapidus A."/>
            <person name="Glavina Del Rio T."/>
            <person name="Dalin E."/>
            <person name="Tice H."/>
            <person name="Bruce D."/>
            <person name="Goodwin L."/>
            <person name="Pitluck S."/>
            <person name="Larimer F.W."/>
            <person name="Land M.L."/>
            <person name="Hauser L."/>
            <person name="Sangwan P."/>
            <person name="de Vos W.M."/>
            <person name="Janssen P.H."/>
            <person name="Smidt H."/>
        </authorList>
    </citation>
    <scope>NUCLEOTIDE SEQUENCE [LARGE SCALE GENOMIC DNA]</scope>
    <source>
        <strain evidence="5 6">Ellin428</strain>
    </source>
</reference>
<comment type="similarity">
    <text evidence="3">Belongs to the SmpB family.</text>
</comment>
<dbReference type="GO" id="GO:0005829">
    <property type="term" value="C:cytosol"/>
    <property type="evidence" value="ECO:0007669"/>
    <property type="project" value="TreeGrafter"/>
</dbReference>
<dbReference type="NCBIfam" id="NF003843">
    <property type="entry name" value="PRK05422.1"/>
    <property type="match status" value="1"/>
</dbReference>
<dbReference type="RefSeq" id="WP_006983994.1">
    <property type="nucleotide sequence ID" value="NZ_ABVL01000055.1"/>
</dbReference>
<dbReference type="FunCoup" id="B4DCN7">
    <property type="interactions" value="443"/>
</dbReference>
<dbReference type="EMBL" id="ABVL01000055">
    <property type="protein sequence ID" value="EDY15802.1"/>
    <property type="molecule type" value="Genomic_DNA"/>
</dbReference>
<dbReference type="NCBIfam" id="TIGR00086">
    <property type="entry name" value="smpB"/>
    <property type="match status" value="1"/>
</dbReference>
<dbReference type="eggNOG" id="COG0691">
    <property type="taxonomic scope" value="Bacteria"/>
</dbReference>
<dbReference type="Proteomes" id="UP000005824">
    <property type="component" value="Unassembled WGS sequence"/>
</dbReference>
<name>B4DCN7_9BACT</name>
<dbReference type="Pfam" id="PF01668">
    <property type="entry name" value="SmpB"/>
    <property type="match status" value="1"/>
</dbReference>
<dbReference type="PANTHER" id="PTHR30308:SF2">
    <property type="entry name" value="SSRA-BINDING PROTEIN"/>
    <property type="match status" value="1"/>
</dbReference>
<keyword evidence="2 3" id="KW-0694">RNA-binding</keyword>
<dbReference type="PANTHER" id="PTHR30308">
    <property type="entry name" value="TMRNA-BINDING COMPONENT OF TRANS-TRANSLATION TAGGING COMPLEX"/>
    <property type="match status" value="1"/>
</dbReference>
<dbReference type="InterPro" id="IPR020081">
    <property type="entry name" value="SsrA-bd_prot_CS"/>
</dbReference>
<dbReference type="GO" id="GO:0003723">
    <property type="term" value="F:RNA binding"/>
    <property type="evidence" value="ECO:0007669"/>
    <property type="project" value="UniProtKB-UniRule"/>
</dbReference>
<dbReference type="SUPFAM" id="SSF74982">
    <property type="entry name" value="Small protein B (SmpB)"/>
    <property type="match status" value="1"/>
</dbReference>
<evidence type="ECO:0000313" key="5">
    <source>
        <dbReference type="EMBL" id="EDY15802.1"/>
    </source>
</evidence>
<dbReference type="InParanoid" id="B4DCN7"/>
<keyword evidence="1 3" id="KW-0963">Cytoplasm</keyword>
<evidence type="ECO:0000256" key="2">
    <source>
        <dbReference type="ARBA" id="ARBA00022884"/>
    </source>
</evidence>
<accession>B4DCN7</accession>
<sequence>MSAEISVNRKALRDYHILERFEAGLELKGTEVKSIRLGLANINNAFARVENGQAYVYDIDIQPYVRASFEQHESKRIRRLLLHKQEIDRLFGQTQIKGHTLVALRLYWKDARVKIEIAVGKGKEAGDKRQDLKAKATKRETDREVARFNKKHA</sequence>
<dbReference type="CDD" id="cd09294">
    <property type="entry name" value="SmpB"/>
    <property type="match status" value="1"/>
</dbReference>
<gene>
    <name evidence="3" type="primary">smpB</name>
    <name evidence="5" type="ORF">CfE428DRAFT_6678</name>
</gene>
<evidence type="ECO:0000256" key="1">
    <source>
        <dbReference type="ARBA" id="ARBA00022490"/>
    </source>
</evidence>
<dbReference type="AlphaFoldDB" id="B4DCN7"/>